<organism evidence="10 11">
    <name type="scientific">Coffea arabica</name>
    <name type="common">Arabian coffee</name>
    <dbReference type="NCBI Taxonomy" id="13443"/>
    <lineage>
        <taxon>Eukaryota</taxon>
        <taxon>Viridiplantae</taxon>
        <taxon>Streptophyta</taxon>
        <taxon>Embryophyta</taxon>
        <taxon>Tracheophyta</taxon>
        <taxon>Spermatophyta</taxon>
        <taxon>Magnoliopsida</taxon>
        <taxon>eudicotyledons</taxon>
        <taxon>Gunneridae</taxon>
        <taxon>Pentapetalae</taxon>
        <taxon>asterids</taxon>
        <taxon>lamiids</taxon>
        <taxon>Gentianales</taxon>
        <taxon>Rubiaceae</taxon>
        <taxon>Ixoroideae</taxon>
        <taxon>Gardenieae complex</taxon>
        <taxon>Bertiereae - Coffeeae clade</taxon>
        <taxon>Coffeeae</taxon>
        <taxon>Coffea</taxon>
    </lineage>
</organism>
<dbReference type="CDD" id="cd09274">
    <property type="entry name" value="RNase_HI_RT_Ty3"/>
    <property type="match status" value="1"/>
</dbReference>
<dbReference type="SMART" id="SM00343">
    <property type="entry name" value="ZnF_C2HC"/>
    <property type="match status" value="1"/>
</dbReference>
<proteinExistence type="predicted"/>
<keyword evidence="5" id="KW-0255">Endonuclease</keyword>
<dbReference type="PROSITE" id="PS50158">
    <property type="entry name" value="ZF_CCHC"/>
    <property type="match status" value="1"/>
</dbReference>
<name>A0A6P6TWW6_COFAR</name>
<keyword evidence="8" id="KW-0863">Zinc-finger</keyword>
<keyword evidence="10" id="KW-1185">Reference proteome</keyword>
<reference evidence="10" key="1">
    <citation type="journal article" date="2025" name="Foods">
        <title>Unveiling the Microbial Signatures of Arabica Coffee Cherries: Insights into Ripeness Specific Diversity, Functional Traits, and Implications for Quality and Safety.</title>
        <authorList>
            <consortium name="RefSeq"/>
            <person name="Tenea G.N."/>
            <person name="Cifuentes V."/>
            <person name="Reyes P."/>
            <person name="Cevallos-Vallejos M."/>
        </authorList>
    </citation>
    <scope>NUCLEOTIDE SEQUENCE [LARGE SCALE GENOMIC DNA]</scope>
</reference>
<reference evidence="11" key="2">
    <citation type="submission" date="2025-08" db="UniProtKB">
        <authorList>
            <consortium name="RefSeq"/>
        </authorList>
    </citation>
    <scope>IDENTIFICATION</scope>
    <source>
        <tissue evidence="11">Leaves</tissue>
    </source>
</reference>
<evidence type="ECO:0000313" key="10">
    <source>
        <dbReference type="Proteomes" id="UP001652660"/>
    </source>
</evidence>
<dbReference type="GO" id="GO:0016787">
    <property type="term" value="F:hydrolase activity"/>
    <property type="evidence" value="ECO:0007669"/>
    <property type="project" value="UniProtKB-KW"/>
</dbReference>
<evidence type="ECO:0000256" key="7">
    <source>
        <dbReference type="ARBA" id="ARBA00022918"/>
    </source>
</evidence>
<dbReference type="PANTHER" id="PTHR15503">
    <property type="entry name" value="LDOC1 RELATED"/>
    <property type="match status" value="1"/>
</dbReference>
<dbReference type="CDD" id="cd01647">
    <property type="entry name" value="RT_LTR"/>
    <property type="match status" value="1"/>
</dbReference>
<keyword evidence="4" id="KW-0540">Nuclease</keyword>
<evidence type="ECO:0000256" key="2">
    <source>
        <dbReference type="ARBA" id="ARBA00022679"/>
    </source>
</evidence>
<dbReference type="Pfam" id="PF08284">
    <property type="entry name" value="RVP_2"/>
    <property type="match status" value="1"/>
</dbReference>
<keyword evidence="3" id="KW-0548">Nucleotidyltransferase</keyword>
<dbReference type="GO" id="GO:0003676">
    <property type="term" value="F:nucleic acid binding"/>
    <property type="evidence" value="ECO:0007669"/>
    <property type="project" value="InterPro"/>
</dbReference>
<dbReference type="InterPro" id="IPR001878">
    <property type="entry name" value="Znf_CCHC"/>
</dbReference>
<dbReference type="SUPFAM" id="SSF50630">
    <property type="entry name" value="Acid proteases"/>
    <property type="match status" value="1"/>
</dbReference>
<keyword evidence="7" id="KW-0695">RNA-directed DNA polymerase</keyword>
<dbReference type="EC" id="2.7.7.49" evidence="1"/>
<keyword evidence="8" id="KW-0862">Zinc</keyword>
<dbReference type="Gene3D" id="3.10.10.10">
    <property type="entry name" value="HIV Type 1 Reverse Transcriptase, subunit A, domain 1"/>
    <property type="match status" value="1"/>
</dbReference>
<evidence type="ECO:0000256" key="3">
    <source>
        <dbReference type="ARBA" id="ARBA00022695"/>
    </source>
</evidence>
<protein>
    <recommendedName>
        <fullName evidence="1">RNA-directed DNA polymerase</fullName>
        <ecNumber evidence="1">2.7.7.49</ecNumber>
    </recommendedName>
</protein>
<dbReference type="RefSeq" id="XP_027082397.1">
    <property type="nucleotide sequence ID" value="XM_027226596.1"/>
</dbReference>
<dbReference type="CDD" id="cd00303">
    <property type="entry name" value="retropepsin_like"/>
    <property type="match status" value="1"/>
</dbReference>
<dbReference type="OrthoDB" id="2431547at2759"/>
<evidence type="ECO:0000256" key="8">
    <source>
        <dbReference type="PROSITE-ProRule" id="PRU00047"/>
    </source>
</evidence>
<dbReference type="InterPro" id="IPR036875">
    <property type="entry name" value="Znf_CCHC_sf"/>
</dbReference>
<accession>A0A6P6TWW6</accession>
<evidence type="ECO:0000256" key="5">
    <source>
        <dbReference type="ARBA" id="ARBA00022759"/>
    </source>
</evidence>
<dbReference type="Pfam" id="PF17917">
    <property type="entry name" value="RT_RNaseH"/>
    <property type="match status" value="1"/>
</dbReference>
<dbReference type="InterPro" id="IPR005162">
    <property type="entry name" value="Retrotrans_gag_dom"/>
</dbReference>
<evidence type="ECO:0000259" key="9">
    <source>
        <dbReference type="PROSITE" id="PS50158"/>
    </source>
</evidence>
<keyword evidence="6" id="KW-0378">Hydrolase</keyword>
<dbReference type="PANTHER" id="PTHR15503:SF45">
    <property type="entry name" value="RNA-DIRECTED DNA POLYMERASE HOMOLOG"/>
    <property type="match status" value="1"/>
</dbReference>
<dbReference type="AlphaFoldDB" id="A0A6P6TWW6"/>
<dbReference type="Proteomes" id="UP001652660">
    <property type="component" value="Chromosome 8e"/>
</dbReference>
<dbReference type="Pfam" id="PF03732">
    <property type="entry name" value="Retrotrans_gag"/>
    <property type="match status" value="1"/>
</dbReference>
<feature type="domain" description="CCHC-type" evidence="9">
    <location>
        <begin position="300"/>
        <end position="315"/>
    </location>
</feature>
<dbReference type="GO" id="GO:0003964">
    <property type="term" value="F:RNA-directed DNA polymerase activity"/>
    <property type="evidence" value="ECO:0007669"/>
    <property type="project" value="UniProtKB-KW"/>
</dbReference>
<sequence>MLPVELVTALTKVAQALQAQTQLAQIQTVQTHNYGQEETQSYYEKMKMVYVPTFDGTPDPDLTEKWLDEIENNFALLQVAEEMKHLIIKPFLVGEANKWWATLEPTVAPPVSWTKFREEFLKYFFPPTMRMQKIDQFENLKQTLWISVVRYLNKFTVLERFVSSTMADVELKKYKFIRGLSNRIQIRVNTAYTSTFNDVLDASVKAEADCKRLDKDGRNKMAKLENELAMSGALKSGGRFRLIKKSRGSPLKITGLNTFPVCKTCGKIHRGKCRLKTTFPPCKTYGKIHRGECRIGTGACFECGQQGHRVMNCPNRKVEGDKSGNLTDKKPKVNARVRAMTDVEAEVSGDVVTGPLLINSVPAYVLFDCGTSHSFVAKKFANYLCIFHEWMDHSYRVAAPKNRILVSHTRYPNCSMELEDRRLRVDLVQINMSDFDVIIGMDRLTRHFAQIDCRKKRVLFIKSDEKDFSYQGNVRNRKIHKLPFLFAMQTYRAIRKGCEVYLAYVVDMEKEETPLEKIPVVKDFPDVFPEDLPSLSSDWEIEFEINIIPEANPISKAPYRMTPAESKEFKEQLQELLDKKFIRSHVSLWGVPVLFVKKKDGSLRLCIDYRELNRTTIKNKYLFPRIDDLFDQLKGVKVFSKINLRSGYHQLKIKVNDIQKSAFHKRYGHYKFFIMPFGLTNAPAAFMDFDESGCVLMQNGRVIVYAFRQLKPYKQNYRTHDLELAAVVFALKIWRHYLYDVQCEIFTDHKSLKYLFTQRELNMRQKR</sequence>
<evidence type="ECO:0000313" key="11">
    <source>
        <dbReference type="RefSeq" id="XP_027082397.1"/>
    </source>
</evidence>
<dbReference type="GO" id="GO:0004519">
    <property type="term" value="F:endonuclease activity"/>
    <property type="evidence" value="ECO:0007669"/>
    <property type="project" value="UniProtKB-KW"/>
</dbReference>
<dbReference type="InterPro" id="IPR043128">
    <property type="entry name" value="Rev_trsase/Diguanyl_cyclase"/>
</dbReference>
<keyword evidence="8" id="KW-0479">Metal-binding</keyword>
<dbReference type="SUPFAM" id="SSF56672">
    <property type="entry name" value="DNA/RNA polymerases"/>
    <property type="match status" value="1"/>
</dbReference>
<dbReference type="SUPFAM" id="SSF57756">
    <property type="entry name" value="Retrovirus zinc finger-like domains"/>
    <property type="match status" value="1"/>
</dbReference>
<dbReference type="Gene3D" id="3.30.70.270">
    <property type="match status" value="1"/>
</dbReference>
<dbReference type="GO" id="GO:0008270">
    <property type="term" value="F:zinc ion binding"/>
    <property type="evidence" value="ECO:0007669"/>
    <property type="project" value="UniProtKB-KW"/>
</dbReference>
<evidence type="ECO:0000256" key="4">
    <source>
        <dbReference type="ARBA" id="ARBA00022722"/>
    </source>
</evidence>
<dbReference type="InterPro" id="IPR021109">
    <property type="entry name" value="Peptidase_aspartic_dom_sf"/>
</dbReference>
<dbReference type="InterPro" id="IPR041373">
    <property type="entry name" value="RT_RNaseH"/>
</dbReference>
<dbReference type="Gene3D" id="4.10.60.10">
    <property type="entry name" value="Zinc finger, CCHC-type"/>
    <property type="match status" value="1"/>
</dbReference>
<dbReference type="InterPro" id="IPR032567">
    <property type="entry name" value="RTL1-rel"/>
</dbReference>
<evidence type="ECO:0000256" key="6">
    <source>
        <dbReference type="ARBA" id="ARBA00022801"/>
    </source>
</evidence>
<gene>
    <name evidence="11" type="primary">LOC113704721</name>
</gene>
<dbReference type="InterPro" id="IPR043502">
    <property type="entry name" value="DNA/RNA_pol_sf"/>
</dbReference>
<dbReference type="Pfam" id="PF00078">
    <property type="entry name" value="RVT_1"/>
    <property type="match status" value="1"/>
</dbReference>
<dbReference type="InterPro" id="IPR000477">
    <property type="entry name" value="RT_dom"/>
</dbReference>
<dbReference type="GeneID" id="113704721"/>
<evidence type="ECO:0000256" key="1">
    <source>
        <dbReference type="ARBA" id="ARBA00012493"/>
    </source>
</evidence>
<dbReference type="Gene3D" id="2.40.70.10">
    <property type="entry name" value="Acid Proteases"/>
    <property type="match status" value="1"/>
</dbReference>
<keyword evidence="2" id="KW-0808">Transferase</keyword>